<dbReference type="Gene3D" id="3.90.660.10">
    <property type="match status" value="1"/>
</dbReference>
<dbReference type="GO" id="GO:0005634">
    <property type="term" value="C:nucleus"/>
    <property type="evidence" value="ECO:0007669"/>
    <property type="project" value="UniProtKB-SubCell"/>
</dbReference>
<evidence type="ECO:0000259" key="22">
    <source>
        <dbReference type="PROSITE" id="PS51157"/>
    </source>
</evidence>
<dbReference type="InterPro" id="IPR044046">
    <property type="entry name" value="E3_ligase_UBR-like_C"/>
</dbReference>
<feature type="zinc finger region" description="UBR-type" evidence="20">
    <location>
        <begin position="499"/>
        <end position="570"/>
    </location>
</feature>
<comment type="similarity">
    <text evidence="19 21">Belongs to the E3 ubiquitin-protein ligase UBR1-like family.</text>
</comment>
<dbReference type="Proteomes" id="UP000824782">
    <property type="component" value="Unassembled WGS sequence"/>
</dbReference>
<dbReference type="GO" id="GO:0005694">
    <property type="term" value="C:chromosome"/>
    <property type="evidence" value="ECO:0007669"/>
    <property type="project" value="UniProtKB-SubCell"/>
</dbReference>
<dbReference type="SUPFAM" id="SSF54736">
    <property type="entry name" value="ClpS-like"/>
    <property type="match status" value="1"/>
</dbReference>
<dbReference type="EMBL" id="WNYA01000003">
    <property type="protein sequence ID" value="KAG8584301.1"/>
    <property type="molecule type" value="Genomic_DNA"/>
</dbReference>
<dbReference type="InterPro" id="IPR014719">
    <property type="entry name" value="Ribosomal_bL12_C/ClpS-like"/>
</dbReference>
<evidence type="ECO:0000256" key="21">
    <source>
        <dbReference type="RuleBase" id="RU366018"/>
    </source>
</evidence>
<keyword evidence="14 21" id="KW-0862">Zinc</keyword>
<comment type="catalytic activity">
    <reaction evidence="1 21">
        <text>S-ubiquitinyl-[E2 ubiquitin-conjugating enzyme]-L-cysteine + [acceptor protein]-L-lysine = [E2 ubiquitin-conjugating enzyme]-L-cysteine + N(6)-ubiquitinyl-[acceptor protein]-L-lysine.</text>
        <dbReference type="EC" id="2.3.2.27"/>
    </reaction>
</comment>
<dbReference type="InterPro" id="IPR055194">
    <property type="entry name" value="UBR1-like_WH"/>
</dbReference>
<dbReference type="InterPro" id="IPR036390">
    <property type="entry name" value="WH_DNA-bd_sf"/>
</dbReference>
<dbReference type="Pfam" id="PF18995">
    <property type="entry name" value="PRT6_C"/>
    <property type="match status" value="1"/>
</dbReference>
<dbReference type="Pfam" id="PF22960">
    <property type="entry name" value="WHD_UBR1"/>
    <property type="match status" value="1"/>
</dbReference>
<gene>
    <name evidence="23" type="ORF">GDO81_008767</name>
</gene>
<evidence type="ECO:0000256" key="8">
    <source>
        <dbReference type="ARBA" id="ARBA00022630"/>
    </source>
</evidence>
<dbReference type="Pfam" id="PF02207">
    <property type="entry name" value="zf-UBR"/>
    <property type="match status" value="1"/>
</dbReference>
<dbReference type="InterPro" id="IPR047508">
    <property type="entry name" value="UBR-box_UBR2"/>
</dbReference>
<dbReference type="GO" id="GO:0000151">
    <property type="term" value="C:ubiquitin ligase complex"/>
    <property type="evidence" value="ECO:0007669"/>
    <property type="project" value="TreeGrafter"/>
</dbReference>
<evidence type="ECO:0000256" key="12">
    <source>
        <dbReference type="ARBA" id="ARBA00022786"/>
    </source>
</evidence>
<keyword evidence="16" id="KW-0007">Acetylation</keyword>
<dbReference type="CDD" id="cd19679">
    <property type="entry name" value="UBR-box_UBR2"/>
    <property type="match status" value="1"/>
</dbReference>
<dbReference type="GO" id="GO:0008270">
    <property type="term" value="F:zinc ion binding"/>
    <property type="evidence" value="ECO:0007669"/>
    <property type="project" value="UniProtKB-UniRule"/>
</dbReference>
<evidence type="ECO:0000256" key="20">
    <source>
        <dbReference type="PROSITE-ProRule" id="PRU00508"/>
    </source>
</evidence>
<keyword evidence="5" id="KW-0158">Chromosome</keyword>
<dbReference type="Gene3D" id="1.10.10.2670">
    <property type="entry name" value="E3 ubiquitin-protein ligase"/>
    <property type="match status" value="1"/>
</dbReference>
<dbReference type="GO" id="GO:0016491">
    <property type="term" value="F:oxidoreductase activity"/>
    <property type="evidence" value="ECO:0007669"/>
    <property type="project" value="InterPro"/>
</dbReference>
<evidence type="ECO:0000256" key="15">
    <source>
        <dbReference type="ARBA" id="ARBA00022843"/>
    </source>
</evidence>
<keyword evidence="8" id="KW-0285">Flavoprotein</keyword>
<dbReference type="FunFam" id="1.10.10.2670:FF:000001">
    <property type="entry name" value="E3 ubiquitin-protein ligase UBR2 isoform X1"/>
    <property type="match status" value="1"/>
</dbReference>
<dbReference type="InterPro" id="IPR003769">
    <property type="entry name" value="ClpS_core"/>
</dbReference>
<dbReference type="PANTHER" id="PTHR21497">
    <property type="entry name" value="UBIQUITIN LIGASE E3 ALPHA-RELATED"/>
    <property type="match status" value="1"/>
</dbReference>
<keyword evidence="17" id="KW-0175">Coiled coil</keyword>
<dbReference type="InterPro" id="IPR039164">
    <property type="entry name" value="UBR1-like"/>
</dbReference>
<evidence type="ECO:0000256" key="6">
    <source>
        <dbReference type="ARBA" id="ARBA00022499"/>
    </source>
</evidence>
<dbReference type="InterPro" id="IPR003126">
    <property type="entry name" value="Znf_UBR"/>
</dbReference>
<evidence type="ECO:0000256" key="18">
    <source>
        <dbReference type="ARBA" id="ARBA00023242"/>
    </source>
</evidence>
<dbReference type="PROSITE" id="PS51157">
    <property type="entry name" value="ZF_UBR"/>
    <property type="match status" value="1"/>
</dbReference>
<keyword evidence="24" id="KW-1185">Reference proteome</keyword>
<dbReference type="GO" id="GO:0016567">
    <property type="term" value="P:protein ubiquitination"/>
    <property type="evidence" value="ECO:0007669"/>
    <property type="project" value="UniProtKB-UniRule"/>
</dbReference>
<dbReference type="GO" id="GO:0071596">
    <property type="term" value="P:ubiquitin-dependent protein catabolic process via the N-end rule pathway"/>
    <property type="evidence" value="ECO:0007669"/>
    <property type="project" value="UniProtKB-UniRule"/>
</dbReference>
<dbReference type="Gene3D" id="3.30.1390.10">
    <property type="match status" value="1"/>
</dbReference>
<dbReference type="InterPro" id="IPR002937">
    <property type="entry name" value="Amino_oxidase"/>
</dbReference>
<dbReference type="SUPFAM" id="SSF51905">
    <property type="entry name" value="FAD/NAD(P)-binding domain"/>
    <property type="match status" value="1"/>
</dbReference>
<sequence>MESQRDNQPRVVIIGAGFAGLGAATTLVKHGVKNLVLLEALDRAGGRVWTHKPFGTAALELGATWIHGQKDNPLYQMAQERGLLADDEFKMVSCQPVSVTSQDYFFNEQGKLLPSTEVERVTCLFGRLMSEINQQDYKLECESWSVGEYLDHEFVLSNISKAEHSEDIFEWCKRSECVDEACNSMYEFSLSQLGFYTALDGPFFNSLGSKGYQGLLNVLIDQLPPNSLRCHKPVQCVQWEGSTSSDTTVSKHSVNVVCEDGERFPADHVIVTVSLGCLKERASTLFDPPLPKGKMEAIQRLGFGTVAKIFLEFSKPFWPEDCAGIQMVWEQGPESPKGYSEGSRQQSWRSEWFKRIGGFDCVPMHRSTLCGWITGLAAEHMETLPESEVGDVCVSFHSSAKMASPMQEPEELGTDSELLGCSARDVALKWLQATDLPKEVYQHLAYYVPKIYCRQADPVTDHEEMLAQHTLLGALEWYLCGEDPAIGFPKLEQANKPSQLCGRVFKVGEPTYSCRDCAVDPTCVLCMECFLGSVHREHRYRMTTSGGGGFCDCGDAEAWKEGPYCQKHGLNISESETEDPLINLSEDMIARVYNIFAIMFQYTVDILTWEKENELPPGLEHKEKEDNYYCMLFNDEVHTYEQVIYTLQKAVNCSQKEAISFATTVDRDGRRSVLYGSIQSCDQAKSVIVRNTSRQSKPLKVQVMHSAIVAHQTFGLRILSWLGQVIGYSDGLRRILCQVGLQEGPHGENSSLVDKLMLSDSILWKGARNCYHQLFMSSLLMDLKYKKLFAIRFAKNYERLQSDYVKDDHDREFSITDLSVQIFTVPSLARMLITEENLMMTIIKTFMDHLRHRDIQGRFQFERYTAVQAFKFRRVQSLILDLKYLLISKPPEWTTALRTKFLEGFYAFLELLKCMQGMDPITRQVGQHIEMEPEWEAAFTLQMKLTHIISMMQDWCSTDEHVLIEAYKQCLAVLTHCHSGFTDGEQPITLTLAGHSVDTIRYCVSQEKVSIHLPVSRLLAGLHALLSKSEVAYKFPELLPFSELSPPMLIEHPLRCLVLCAQVHAGMWRRNGFSLVNQIYYYHNVKCRREMFDKDIVMLQAGASMMDPNHFLMIVLSRFELFQIFGTPDYGKRFRKDSTNKDIVQQNNTLIEEMLHLIIMIVGERFCPGVGQVTAADEIRREIVHQLSIRPMAHSELVKALPEDENKETGMEQVIETIASFKKPGLTGRGLYELKPECAKDFNLFYYHYSRAEQSKAEEAQRKLKRLNEEDTALPPPVLPPFCPLFASLINILQSDVMLCIMGTILQWAVEPNGYSWSEAMLQRVLHLIGMALQEESQHLQNISEDNVLTFTFSEKISRPGEASNTSPSILALLETLQNAAHLEVHKDMIRWILKTFGTIKKIRESSSATVVVETEGNVLEENTRDKDKAERKRKAEIARLRKEKIMAQMSEMQRHFIDENKELFQQSMDELSVSASTSHDNSGPALLDTKMVALGPHQTRFVEQSQLVTCILCQEEQAFHVDSKAMVLAAFIQRSTVFSKNRAKIIQDPDNYDPLFMHPDLACGTHTGSCGHIMHAHCWQRYFDAVQMKEQRRQQRLRVHTSYDVENGEFLCPLCQCLSNTVIPMLPPPRSLYHRLDFSEQPDLAEWVNVTGQQIRVLKELGIEKSADELESSKQTDIPDGFRPAFQPKNPYSDSIKEMLTTFGTATYKVGLNVHPNEQDPRVPIMCWGSCAYTIQTIERILTDEERPLFGNLPCRQDDCLKSLTRFSAAHWTVCPLSVVQKHFSRLFQSIVQQEGSEEAPCILDIDMFHLMVSLVLSFPALQCQDFSGYSLGIGDLHLFHLVTMAHIIQIVLTSSPDDDGMEQECPDGEEEEAALALYRTICQCTGSTMKRWSSGWHLSRAIKTAILPFLRCSALFFHYLNGVPSPTELPVSGLNQIEHLCSFLSLPSNFFNLFKQNPHVTDSLINSWCKHKEMRRYLAAEGAAISYPRESNKLIDLPEDYSSLINQASNFSCPKSGGDKSRAPTLCLVCGAMLCSQSYCCQTDLDGDDVGACTAHTYTCGSGMGIFLRVRECQVLFLAGKTKGCFYPPPYLDDYGETDQGLRRGNPLHLCKERFKKIQKLWQQHSVTEEIGHAQEANQTLAGIEWQHL</sequence>
<keyword evidence="10 21" id="KW-0479">Metal-binding</keyword>
<dbReference type="Pfam" id="PF02617">
    <property type="entry name" value="ClpS"/>
    <property type="match status" value="1"/>
</dbReference>
<keyword evidence="7" id="KW-0597">Phosphoprotein</keyword>
<evidence type="ECO:0000313" key="23">
    <source>
        <dbReference type="EMBL" id="KAG8584301.1"/>
    </source>
</evidence>
<evidence type="ECO:0000256" key="3">
    <source>
        <dbReference type="ARBA" id="ARBA00004286"/>
    </source>
</evidence>
<evidence type="ECO:0000256" key="19">
    <source>
        <dbReference type="ARBA" id="ARBA00046341"/>
    </source>
</evidence>
<dbReference type="GO" id="GO:0005737">
    <property type="term" value="C:cytoplasm"/>
    <property type="evidence" value="ECO:0007669"/>
    <property type="project" value="TreeGrafter"/>
</dbReference>
<dbReference type="Gene3D" id="3.50.50.60">
    <property type="entry name" value="FAD/NAD(P)-binding domain"/>
    <property type="match status" value="1"/>
</dbReference>
<proteinExistence type="inferred from homology"/>
<reference evidence="23" key="1">
    <citation type="thesis" date="2020" institute="ProQuest LLC" country="789 East Eisenhower Parkway, Ann Arbor, MI, USA">
        <title>Comparative Genomics and Chromosome Evolution.</title>
        <authorList>
            <person name="Mudd A.B."/>
        </authorList>
    </citation>
    <scope>NUCLEOTIDE SEQUENCE</scope>
    <source>
        <strain evidence="23">237g6f4</strain>
        <tissue evidence="23">Blood</tissue>
    </source>
</reference>
<evidence type="ECO:0000256" key="16">
    <source>
        <dbReference type="ARBA" id="ARBA00022990"/>
    </source>
</evidence>
<evidence type="ECO:0000256" key="11">
    <source>
        <dbReference type="ARBA" id="ARBA00022771"/>
    </source>
</evidence>
<keyword evidence="6" id="KW-1017">Isopeptide bond</keyword>
<name>A0AAV7CI04_ENGPU</name>
<comment type="function">
    <text evidence="21">Ubiquitin ligase protein which is a component of the N-end rule pathway. Recognizes and binds to proteins bearing specific N-terminal residues that are destabilizing according to the N-end rule, leading to their ubiquitination and subsequent degradation.</text>
</comment>
<evidence type="ECO:0000256" key="4">
    <source>
        <dbReference type="ARBA" id="ARBA00004906"/>
    </source>
</evidence>
<keyword evidence="11 21" id="KW-0863">Zinc-finger</keyword>
<dbReference type="Gene3D" id="2.10.110.30">
    <property type="match status" value="1"/>
</dbReference>
<keyword evidence="12 21" id="KW-0833">Ubl conjugation pathway</keyword>
<dbReference type="SUPFAM" id="SSF54373">
    <property type="entry name" value="FAD-linked reductases, C-terminal domain"/>
    <property type="match status" value="1"/>
</dbReference>
<dbReference type="SUPFAM" id="SSF46785">
    <property type="entry name" value="Winged helix' DNA-binding domain"/>
    <property type="match status" value="1"/>
</dbReference>
<evidence type="ECO:0000256" key="5">
    <source>
        <dbReference type="ARBA" id="ARBA00022454"/>
    </source>
</evidence>
<dbReference type="Pfam" id="PF01593">
    <property type="entry name" value="Amino_oxidase"/>
    <property type="match status" value="1"/>
</dbReference>
<protein>
    <recommendedName>
        <fullName evidence="21">E3 ubiquitin-protein ligase</fullName>
        <ecNumber evidence="21">2.3.2.27</ecNumber>
    </recommendedName>
</protein>
<organism evidence="23 24">
    <name type="scientific">Engystomops pustulosus</name>
    <name type="common">Tungara frog</name>
    <name type="synonym">Physalaemus pustulosus</name>
    <dbReference type="NCBI Taxonomy" id="76066"/>
    <lineage>
        <taxon>Eukaryota</taxon>
        <taxon>Metazoa</taxon>
        <taxon>Chordata</taxon>
        <taxon>Craniata</taxon>
        <taxon>Vertebrata</taxon>
        <taxon>Euteleostomi</taxon>
        <taxon>Amphibia</taxon>
        <taxon>Batrachia</taxon>
        <taxon>Anura</taxon>
        <taxon>Neobatrachia</taxon>
        <taxon>Hyloidea</taxon>
        <taxon>Leptodactylidae</taxon>
        <taxon>Leiuperinae</taxon>
        <taxon>Engystomops</taxon>
    </lineage>
</organism>
<dbReference type="SMART" id="SM00396">
    <property type="entry name" value="ZnF_UBR1"/>
    <property type="match status" value="1"/>
</dbReference>
<evidence type="ECO:0000256" key="1">
    <source>
        <dbReference type="ARBA" id="ARBA00000900"/>
    </source>
</evidence>
<accession>A0AAV7CI04</accession>
<comment type="subcellular location">
    <subcellularLocation>
        <location evidence="3">Chromosome</location>
    </subcellularLocation>
    <subcellularLocation>
        <location evidence="2">Nucleus</location>
    </subcellularLocation>
</comment>
<evidence type="ECO:0000256" key="9">
    <source>
        <dbReference type="ARBA" id="ARBA00022679"/>
    </source>
</evidence>
<evidence type="ECO:0000256" key="7">
    <source>
        <dbReference type="ARBA" id="ARBA00022553"/>
    </source>
</evidence>
<dbReference type="FunFam" id="2.10.110.30:FF:000001">
    <property type="entry name" value="E3 ubiquitin-protein ligase UBR2 isoform 1"/>
    <property type="match status" value="1"/>
</dbReference>
<dbReference type="EMBL" id="WNYA01000003">
    <property type="protein sequence ID" value="KAG8584300.1"/>
    <property type="molecule type" value="Genomic_DNA"/>
</dbReference>
<evidence type="ECO:0000313" key="24">
    <source>
        <dbReference type="Proteomes" id="UP000824782"/>
    </source>
</evidence>
<evidence type="ECO:0000256" key="14">
    <source>
        <dbReference type="ARBA" id="ARBA00022833"/>
    </source>
</evidence>
<dbReference type="GO" id="GO:0061630">
    <property type="term" value="F:ubiquitin protein ligase activity"/>
    <property type="evidence" value="ECO:0007669"/>
    <property type="project" value="UniProtKB-UniRule"/>
</dbReference>
<dbReference type="InterPro" id="IPR036188">
    <property type="entry name" value="FAD/NAD-bd_sf"/>
</dbReference>
<dbReference type="FunFam" id="3.30.1390.10:FF:000003">
    <property type="entry name" value="E3 ubiquitin-protein ligase UBR2 isoform X1"/>
    <property type="match status" value="1"/>
</dbReference>
<feature type="domain" description="UBR-type" evidence="22">
    <location>
        <begin position="499"/>
        <end position="570"/>
    </location>
</feature>
<dbReference type="PANTHER" id="PTHR21497:SF28">
    <property type="entry name" value="E3 UBIQUITIN-PROTEIN LIGASE UBR2"/>
    <property type="match status" value="1"/>
</dbReference>
<dbReference type="InterPro" id="IPR042065">
    <property type="entry name" value="E3_ELL-like"/>
</dbReference>
<comment type="pathway">
    <text evidence="4 21">Protein modification; protein ubiquitination.</text>
</comment>
<evidence type="ECO:0000256" key="10">
    <source>
        <dbReference type="ARBA" id="ARBA00022723"/>
    </source>
</evidence>
<keyword evidence="15" id="KW-0832">Ubl conjugation</keyword>
<keyword evidence="18" id="KW-0539">Nucleus</keyword>
<evidence type="ECO:0000256" key="17">
    <source>
        <dbReference type="ARBA" id="ARBA00023054"/>
    </source>
</evidence>
<dbReference type="EC" id="2.3.2.27" evidence="21"/>
<keyword evidence="13" id="KW-0274">FAD</keyword>
<keyword evidence="9 21" id="KW-0808">Transferase</keyword>
<comment type="caution">
    <text evidence="23">The sequence shown here is derived from an EMBL/GenBank/DDBJ whole genome shotgun (WGS) entry which is preliminary data.</text>
</comment>
<evidence type="ECO:0000256" key="2">
    <source>
        <dbReference type="ARBA" id="ARBA00004123"/>
    </source>
</evidence>
<evidence type="ECO:0000256" key="13">
    <source>
        <dbReference type="ARBA" id="ARBA00022827"/>
    </source>
</evidence>